<sequence length="124" mass="14177">MLNRAQMSTTFCSLYGGIRLRYGEIFIPLVLMKSLLMTFKKKKRKSTKREDTEKRSQRTIKSIQRQNPISQKTKGFADSQKTNTPPKLSPQKPPSQRSSADGIVAHQHQRNALQTTTEKTAIKK</sequence>
<keyword evidence="2" id="KW-1133">Transmembrane helix</keyword>
<feature type="region of interest" description="Disordered" evidence="1">
    <location>
        <begin position="40"/>
        <end position="124"/>
    </location>
</feature>
<name>A0A061FF96_THECC</name>
<gene>
    <name evidence="3" type="ORF">TCM_034914</name>
</gene>
<evidence type="ECO:0000256" key="2">
    <source>
        <dbReference type="SAM" id="Phobius"/>
    </source>
</evidence>
<evidence type="ECO:0000313" key="4">
    <source>
        <dbReference type="Proteomes" id="UP000026915"/>
    </source>
</evidence>
<feature type="compositionally biased region" description="Polar residues" evidence="1">
    <location>
        <begin position="110"/>
        <end position="124"/>
    </location>
</feature>
<feature type="transmembrane region" description="Helical" evidence="2">
    <location>
        <begin position="20"/>
        <end position="39"/>
    </location>
</feature>
<protein>
    <submittedName>
        <fullName evidence="3">Uncharacterized protein</fullName>
    </submittedName>
</protein>
<keyword evidence="2" id="KW-0472">Membrane</keyword>
<dbReference type="HOGENOM" id="CLU_2008100_0_0_1"/>
<keyword evidence="2" id="KW-0812">Transmembrane</keyword>
<reference evidence="3 4" key="1">
    <citation type="journal article" date="2013" name="Genome Biol.">
        <title>The genome sequence of the most widely cultivated cacao type and its use to identify candidate genes regulating pod color.</title>
        <authorList>
            <person name="Motamayor J.C."/>
            <person name="Mockaitis K."/>
            <person name="Schmutz J."/>
            <person name="Haiminen N."/>
            <person name="Iii D.L."/>
            <person name="Cornejo O."/>
            <person name="Findley S.D."/>
            <person name="Zheng P."/>
            <person name="Utro F."/>
            <person name="Royaert S."/>
            <person name="Saski C."/>
            <person name="Jenkins J."/>
            <person name="Podicheti R."/>
            <person name="Zhao M."/>
            <person name="Scheffler B.E."/>
            <person name="Stack J.C."/>
            <person name="Feltus F.A."/>
            <person name="Mustiga G.M."/>
            <person name="Amores F."/>
            <person name="Phillips W."/>
            <person name="Marelli J.P."/>
            <person name="May G.D."/>
            <person name="Shapiro H."/>
            <person name="Ma J."/>
            <person name="Bustamante C.D."/>
            <person name="Schnell R.J."/>
            <person name="Main D."/>
            <person name="Gilbert D."/>
            <person name="Parida L."/>
            <person name="Kuhn D.N."/>
        </authorList>
    </citation>
    <scope>NUCLEOTIDE SEQUENCE [LARGE SCALE GENOMIC DNA]</scope>
    <source>
        <strain evidence="4">cv. Matina 1-6</strain>
    </source>
</reference>
<accession>A0A061FF96</accession>
<feature type="compositionally biased region" description="Polar residues" evidence="1">
    <location>
        <begin position="59"/>
        <end position="84"/>
    </location>
</feature>
<dbReference type="Gramene" id="EOY16015">
    <property type="protein sequence ID" value="EOY16015"/>
    <property type="gene ID" value="TCM_034914"/>
</dbReference>
<evidence type="ECO:0000256" key="1">
    <source>
        <dbReference type="SAM" id="MobiDB-lite"/>
    </source>
</evidence>
<dbReference type="InParanoid" id="A0A061FF96"/>
<evidence type="ECO:0000313" key="3">
    <source>
        <dbReference type="EMBL" id="EOY16015.1"/>
    </source>
</evidence>
<proteinExistence type="predicted"/>
<dbReference type="EMBL" id="CM001886">
    <property type="protein sequence ID" value="EOY16015.1"/>
    <property type="molecule type" value="Genomic_DNA"/>
</dbReference>
<dbReference type="Proteomes" id="UP000026915">
    <property type="component" value="Chromosome 8"/>
</dbReference>
<dbReference type="AlphaFoldDB" id="A0A061FF96"/>
<keyword evidence="4" id="KW-1185">Reference proteome</keyword>
<organism evidence="3 4">
    <name type="scientific">Theobroma cacao</name>
    <name type="common">Cacao</name>
    <name type="synonym">Cocoa</name>
    <dbReference type="NCBI Taxonomy" id="3641"/>
    <lineage>
        <taxon>Eukaryota</taxon>
        <taxon>Viridiplantae</taxon>
        <taxon>Streptophyta</taxon>
        <taxon>Embryophyta</taxon>
        <taxon>Tracheophyta</taxon>
        <taxon>Spermatophyta</taxon>
        <taxon>Magnoliopsida</taxon>
        <taxon>eudicotyledons</taxon>
        <taxon>Gunneridae</taxon>
        <taxon>Pentapetalae</taxon>
        <taxon>rosids</taxon>
        <taxon>malvids</taxon>
        <taxon>Malvales</taxon>
        <taxon>Malvaceae</taxon>
        <taxon>Byttnerioideae</taxon>
        <taxon>Theobroma</taxon>
    </lineage>
</organism>